<gene>
    <name evidence="1" type="ORF">PXEA_LOCUS33363</name>
</gene>
<sequence length="123" mass="13343">MFFAEYSVLPLTQPLTGGTAQTKMAELCEPRDPELAKKSVAGLGFLANRHDQLLRSERLMGFFSRLLTAGRLNGTGDIISNGAALIGKAAAELQCILLNGLNNFLLDGEKRMHSDSARCELYA</sequence>
<dbReference type="Proteomes" id="UP000784294">
    <property type="component" value="Unassembled WGS sequence"/>
</dbReference>
<keyword evidence="2" id="KW-1185">Reference proteome</keyword>
<protein>
    <submittedName>
        <fullName evidence="1">Uncharacterized protein</fullName>
    </submittedName>
</protein>
<dbReference type="EMBL" id="CAAALY010263007">
    <property type="protein sequence ID" value="VEL39923.1"/>
    <property type="molecule type" value="Genomic_DNA"/>
</dbReference>
<comment type="caution">
    <text evidence="1">The sequence shown here is derived from an EMBL/GenBank/DDBJ whole genome shotgun (WGS) entry which is preliminary data.</text>
</comment>
<dbReference type="OrthoDB" id="418242at2759"/>
<accession>A0A448XM66</accession>
<evidence type="ECO:0000313" key="1">
    <source>
        <dbReference type="EMBL" id="VEL39923.1"/>
    </source>
</evidence>
<name>A0A448XM66_9PLAT</name>
<organism evidence="1 2">
    <name type="scientific">Protopolystoma xenopodis</name>
    <dbReference type="NCBI Taxonomy" id="117903"/>
    <lineage>
        <taxon>Eukaryota</taxon>
        <taxon>Metazoa</taxon>
        <taxon>Spiralia</taxon>
        <taxon>Lophotrochozoa</taxon>
        <taxon>Platyhelminthes</taxon>
        <taxon>Monogenea</taxon>
        <taxon>Polyopisthocotylea</taxon>
        <taxon>Polystomatidea</taxon>
        <taxon>Polystomatidae</taxon>
        <taxon>Protopolystoma</taxon>
    </lineage>
</organism>
<dbReference type="AlphaFoldDB" id="A0A448XM66"/>
<evidence type="ECO:0000313" key="2">
    <source>
        <dbReference type="Proteomes" id="UP000784294"/>
    </source>
</evidence>
<reference evidence="1" key="1">
    <citation type="submission" date="2018-11" db="EMBL/GenBank/DDBJ databases">
        <authorList>
            <consortium name="Pathogen Informatics"/>
        </authorList>
    </citation>
    <scope>NUCLEOTIDE SEQUENCE</scope>
</reference>
<proteinExistence type="predicted"/>